<dbReference type="RefSeq" id="WP_185104015.1">
    <property type="nucleotide sequence ID" value="NZ_JACHMI010000001.1"/>
</dbReference>
<evidence type="ECO:0000256" key="1">
    <source>
        <dbReference type="SAM" id="MobiDB-lite"/>
    </source>
</evidence>
<feature type="domain" description="Nitroreductase" evidence="2">
    <location>
        <begin position="255"/>
        <end position="439"/>
    </location>
</feature>
<feature type="region of interest" description="Disordered" evidence="1">
    <location>
        <begin position="220"/>
        <end position="240"/>
    </location>
</feature>
<keyword evidence="4" id="KW-1185">Reference proteome</keyword>
<gene>
    <name evidence="3" type="ORF">HD593_004418</name>
</gene>
<evidence type="ECO:0000313" key="4">
    <source>
        <dbReference type="Proteomes" id="UP000565579"/>
    </source>
</evidence>
<dbReference type="InterPro" id="IPR052544">
    <property type="entry name" value="Bacteriocin_Proc_Enz"/>
</dbReference>
<proteinExistence type="predicted"/>
<dbReference type="InterPro" id="IPR020051">
    <property type="entry name" value="SagB-type_dehydrogenase"/>
</dbReference>
<dbReference type="GO" id="GO:0016491">
    <property type="term" value="F:oxidoreductase activity"/>
    <property type="evidence" value="ECO:0007669"/>
    <property type="project" value="InterPro"/>
</dbReference>
<dbReference type="Proteomes" id="UP000565579">
    <property type="component" value="Unassembled WGS sequence"/>
</dbReference>
<comment type="caution">
    <text evidence="3">The sequence shown here is derived from an EMBL/GenBank/DDBJ whole genome shotgun (WGS) entry which is preliminary data.</text>
</comment>
<dbReference type="PANTHER" id="PTHR43745">
    <property type="entry name" value="NITROREDUCTASE MJ1384-RELATED"/>
    <property type="match status" value="1"/>
</dbReference>
<dbReference type="InterPro" id="IPR029479">
    <property type="entry name" value="Nitroreductase"/>
</dbReference>
<dbReference type="SUPFAM" id="SSF55469">
    <property type="entry name" value="FMN-dependent nitroreductase-like"/>
    <property type="match status" value="1"/>
</dbReference>
<protein>
    <submittedName>
        <fullName evidence="3">SagB-type dehydrogenase family enzyme</fullName>
    </submittedName>
</protein>
<evidence type="ECO:0000259" key="2">
    <source>
        <dbReference type="Pfam" id="PF00881"/>
    </source>
</evidence>
<dbReference type="PANTHER" id="PTHR43745:SF2">
    <property type="entry name" value="NITROREDUCTASE MJ1384-RELATED"/>
    <property type="match status" value="1"/>
</dbReference>
<sequence length="451" mass="47568">MTAGETLRLRAGVAIGRERNGVHLVGYPDTTPIDGGDLAVVRALAAGEHRAEEFPAQARALLSRLRQDGWLAVTVHDGGTLVHTLEPRRRPPADAPADVPPTARLSRFTTIAAVPGGGLRATSPRAWASITVHAPGALAALADPGTAGPLPGIGAQAATLLRRDLLWSGLAVTGDEDEEFRVRQWSAVDLAFHWSSRGIDGGSGVAGGFGATYWGREHAAAPAPRPPAAGPATDLPHPDRERVLATDPSLTEVLEARRSVRDHDAGRPITIVQLAEFLHRCARTADRPTPYGDRPRRAYPGGGGVHELELYVVAHQVAGLEPGTYHYDGYGHRLELVGRQPGAEAILLDAARAMSGAGARPQVLVLVTARFEQLMWVYEGLAYALILKNLGVLTQTMYLVATAMGLGGCALGSSAPRAFQRITGADPLSEDVVGEFMLGTVAAEHPTEGDA</sequence>
<dbReference type="EMBL" id="JACHMI010000001">
    <property type="protein sequence ID" value="MBB6549623.1"/>
    <property type="molecule type" value="Genomic_DNA"/>
</dbReference>
<reference evidence="3 4" key="1">
    <citation type="submission" date="2020-08" db="EMBL/GenBank/DDBJ databases">
        <title>Sequencing the genomes of 1000 actinobacteria strains.</title>
        <authorList>
            <person name="Klenk H.-P."/>
        </authorList>
    </citation>
    <scope>NUCLEOTIDE SEQUENCE [LARGE SCALE GENOMIC DNA]</scope>
    <source>
        <strain evidence="3 4">DSM 43768</strain>
    </source>
</reference>
<dbReference type="Gene3D" id="3.40.109.10">
    <property type="entry name" value="NADH Oxidase"/>
    <property type="match status" value="1"/>
</dbReference>
<dbReference type="InterPro" id="IPR000415">
    <property type="entry name" value="Nitroreductase-like"/>
</dbReference>
<accession>A0A7X0NU07</accession>
<dbReference type="Pfam" id="PF00881">
    <property type="entry name" value="Nitroreductase"/>
    <property type="match status" value="1"/>
</dbReference>
<evidence type="ECO:0000313" key="3">
    <source>
        <dbReference type="EMBL" id="MBB6549623.1"/>
    </source>
</evidence>
<organism evidence="3 4">
    <name type="scientific">Nonomuraea rubra</name>
    <dbReference type="NCBI Taxonomy" id="46180"/>
    <lineage>
        <taxon>Bacteria</taxon>
        <taxon>Bacillati</taxon>
        <taxon>Actinomycetota</taxon>
        <taxon>Actinomycetes</taxon>
        <taxon>Streptosporangiales</taxon>
        <taxon>Streptosporangiaceae</taxon>
        <taxon>Nonomuraea</taxon>
    </lineage>
</organism>
<dbReference type="NCBIfam" id="TIGR03605">
    <property type="entry name" value="antibiot_sagB"/>
    <property type="match status" value="1"/>
</dbReference>
<name>A0A7X0NU07_9ACTN</name>
<dbReference type="CDD" id="cd02142">
    <property type="entry name" value="McbC_SagB-like_oxidoreductase"/>
    <property type="match status" value="1"/>
</dbReference>
<dbReference type="AlphaFoldDB" id="A0A7X0NU07"/>